<evidence type="ECO:0000256" key="2">
    <source>
        <dbReference type="ARBA" id="ARBA00022448"/>
    </source>
</evidence>
<feature type="transmembrane region" description="Helical" evidence="6">
    <location>
        <begin position="152"/>
        <end position="172"/>
    </location>
</feature>
<feature type="transmembrane region" description="Helical" evidence="6">
    <location>
        <begin position="184"/>
        <end position="207"/>
    </location>
</feature>
<feature type="transmembrane region" description="Helical" evidence="6">
    <location>
        <begin position="21"/>
        <end position="39"/>
    </location>
</feature>
<accession>A0A1T4W3R0</accession>
<evidence type="ECO:0000313" key="9">
    <source>
        <dbReference type="Proteomes" id="UP000190460"/>
    </source>
</evidence>
<dbReference type="Pfam" id="PF11700">
    <property type="entry name" value="ATG22"/>
    <property type="match status" value="2"/>
</dbReference>
<evidence type="ECO:0000256" key="6">
    <source>
        <dbReference type="SAM" id="Phobius"/>
    </source>
</evidence>
<organism evidence="8 9">
    <name type="scientific">Thiothrix eikelboomii</name>
    <dbReference type="NCBI Taxonomy" id="92487"/>
    <lineage>
        <taxon>Bacteria</taxon>
        <taxon>Pseudomonadati</taxon>
        <taxon>Pseudomonadota</taxon>
        <taxon>Gammaproteobacteria</taxon>
        <taxon>Thiotrichales</taxon>
        <taxon>Thiotrichaceae</taxon>
        <taxon>Thiothrix</taxon>
    </lineage>
</organism>
<dbReference type="RefSeq" id="WP_078921409.1">
    <property type="nucleotide sequence ID" value="NZ_FUYB01000003.1"/>
</dbReference>
<dbReference type="STRING" id="92487.SAMN02745130_00920"/>
<dbReference type="EMBL" id="FUYB01000003">
    <property type="protein sequence ID" value="SKA71827.1"/>
    <property type="molecule type" value="Genomic_DNA"/>
</dbReference>
<feature type="transmembrane region" description="Helical" evidence="6">
    <location>
        <begin position="310"/>
        <end position="329"/>
    </location>
</feature>
<dbReference type="Gene3D" id="1.20.1250.20">
    <property type="entry name" value="MFS general substrate transporter like domains"/>
    <property type="match status" value="2"/>
</dbReference>
<keyword evidence="4 6" id="KW-1133">Transmembrane helix</keyword>
<reference evidence="8 9" key="1">
    <citation type="submission" date="2017-02" db="EMBL/GenBank/DDBJ databases">
        <authorList>
            <person name="Peterson S.W."/>
        </authorList>
    </citation>
    <scope>NUCLEOTIDE SEQUENCE [LARGE SCALE GENOMIC DNA]</scope>
    <source>
        <strain evidence="8 9">ATCC 49788</strain>
    </source>
</reference>
<gene>
    <name evidence="8" type="ORF">SAMN02745130_00920</name>
</gene>
<keyword evidence="5 6" id="KW-0472">Membrane</keyword>
<feature type="domain" description="Major facilitator superfamily (MFS) profile" evidence="7">
    <location>
        <begin position="239"/>
        <end position="424"/>
    </location>
</feature>
<dbReference type="GO" id="GO:0022857">
    <property type="term" value="F:transmembrane transporter activity"/>
    <property type="evidence" value="ECO:0007669"/>
    <property type="project" value="InterPro"/>
</dbReference>
<comment type="subcellular location">
    <subcellularLocation>
        <location evidence="1">Endomembrane system</location>
        <topology evidence="1">Multi-pass membrane protein</topology>
    </subcellularLocation>
</comment>
<dbReference type="PANTHER" id="PTHR23519">
    <property type="entry name" value="AUTOPHAGY-RELATED PROTEIN 22"/>
    <property type="match status" value="1"/>
</dbReference>
<feature type="transmembrane region" description="Helical" evidence="6">
    <location>
        <begin position="335"/>
        <end position="356"/>
    </location>
</feature>
<feature type="transmembrane region" description="Helical" evidence="6">
    <location>
        <begin position="87"/>
        <end position="106"/>
    </location>
</feature>
<evidence type="ECO:0000313" key="8">
    <source>
        <dbReference type="EMBL" id="SKA71827.1"/>
    </source>
</evidence>
<feature type="transmembrane region" description="Helical" evidence="6">
    <location>
        <begin position="59"/>
        <end position="78"/>
    </location>
</feature>
<keyword evidence="9" id="KW-1185">Reference proteome</keyword>
<feature type="transmembrane region" description="Helical" evidence="6">
    <location>
        <begin position="112"/>
        <end position="131"/>
    </location>
</feature>
<dbReference type="OrthoDB" id="9768783at2"/>
<dbReference type="InterPro" id="IPR036259">
    <property type="entry name" value="MFS_trans_sf"/>
</dbReference>
<keyword evidence="2" id="KW-0813">Transport</keyword>
<evidence type="ECO:0000256" key="4">
    <source>
        <dbReference type="ARBA" id="ARBA00022989"/>
    </source>
</evidence>
<keyword evidence="3 6" id="KW-0812">Transmembrane</keyword>
<feature type="transmembrane region" description="Helical" evidence="6">
    <location>
        <begin position="368"/>
        <end position="393"/>
    </location>
</feature>
<feature type="transmembrane region" description="Helical" evidence="6">
    <location>
        <begin position="279"/>
        <end position="301"/>
    </location>
</feature>
<evidence type="ECO:0000256" key="3">
    <source>
        <dbReference type="ARBA" id="ARBA00022692"/>
    </source>
</evidence>
<dbReference type="InterPro" id="IPR050495">
    <property type="entry name" value="ATG22/LtaA_families"/>
</dbReference>
<dbReference type="Proteomes" id="UP000190460">
    <property type="component" value="Unassembled WGS sequence"/>
</dbReference>
<evidence type="ECO:0000256" key="1">
    <source>
        <dbReference type="ARBA" id="ARBA00004127"/>
    </source>
</evidence>
<dbReference type="GO" id="GO:0012505">
    <property type="term" value="C:endomembrane system"/>
    <property type="evidence" value="ECO:0007669"/>
    <property type="project" value="UniProtKB-SubCell"/>
</dbReference>
<sequence length="424" mass="46131">MATSYPTPTVKERWAWAFYDWANSAFITTVMVAFFPIFFRNYWASELPSEEVTLHLGTANALASLSVMLLAPFLGAIADRGGIKKPLMAVFVVLGVCATLLLTVIGQNQWQWAMFAFVLAVVGFLGANIFYDSLLVDVAEEKDFNRVSALGYGLGYLGGGLLFSLCVLMSLHPEWFGLADSSSAVRWSFGVTAVWWAGFSIPLWLLVHQKSGNSALPRPALGRLLVEGWQDFMDTFRHIRQLKSVGLFLLAYWFYIDGVDTIIVMSVDYGQTLGLPETSLITALLITQFIAFPAAILFGFLGNKIGAKRGILVGLAAYMVITLGASQIVSVNGFYALALCVGLVQGGVQALSRSLYASLIPAEQAAKFFGFYNMLGKFAAVLGPLLVGWFGVLTGSSRLGLLAVLILFIIGGILLWRVPLPKRS</sequence>
<dbReference type="SUPFAM" id="SSF103473">
    <property type="entry name" value="MFS general substrate transporter"/>
    <property type="match status" value="1"/>
</dbReference>
<feature type="transmembrane region" description="Helical" evidence="6">
    <location>
        <begin position="245"/>
        <end position="267"/>
    </location>
</feature>
<feature type="transmembrane region" description="Helical" evidence="6">
    <location>
        <begin position="399"/>
        <end position="418"/>
    </location>
</feature>
<dbReference type="InterPro" id="IPR024671">
    <property type="entry name" value="Atg22-like"/>
</dbReference>
<evidence type="ECO:0000256" key="5">
    <source>
        <dbReference type="ARBA" id="ARBA00023136"/>
    </source>
</evidence>
<name>A0A1T4W3R0_9GAMM</name>
<dbReference type="PROSITE" id="PS50850">
    <property type="entry name" value="MFS"/>
    <property type="match status" value="1"/>
</dbReference>
<dbReference type="AlphaFoldDB" id="A0A1T4W3R0"/>
<protein>
    <submittedName>
        <fullName evidence="8">MFS transporter, UMF1 family</fullName>
    </submittedName>
</protein>
<dbReference type="InterPro" id="IPR020846">
    <property type="entry name" value="MFS_dom"/>
</dbReference>
<evidence type="ECO:0000259" key="7">
    <source>
        <dbReference type="PROSITE" id="PS50850"/>
    </source>
</evidence>
<dbReference type="PANTHER" id="PTHR23519:SF1">
    <property type="entry name" value="AUTOPHAGY-RELATED PROTEIN 22"/>
    <property type="match status" value="1"/>
</dbReference>
<proteinExistence type="predicted"/>